<accession>A0A2K8UGL9</accession>
<dbReference type="Gene3D" id="1.10.150.240">
    <property type="entry name" value="Putative phosphatase, domain 2"/>
    <property type="match status" value="1"/>
</dbReference>
<evidence type="ECO:0000256" key="3">
    <source>
        <dbReference type="ARBA" id="ARBA00006171"/>
    </source>
</evidence>
<reference evidence="5 6" key="1">
    <citation type="submission" date="2017-03" db="EMBL/GenBank/DDBJ databases">
        <title>Complete genome sequence of Candidatus 'Thiodictyon syntrophicum' sp. nov. strain Cad16T, a photolithoautotroph purple sulfur bacterium isolated from an alpine meromictic lake.</title>
        <authorList>
            <person name="Luedin S.M."/>
            <person name="Pothier J.F."/>
            <person name="Danza F."/>
            <person name="Storelli N."/>
            <person name="Wittwer M."/>
            <person name="Tonolla M."/>
        </authorList>
    </citation>
    <scope>NUCLEOTIDE SEQUENCE [LARGE SCALE GENOMIC DNA]</scope>
    <source>
        <strain evidence="5 6">Cad16T</strain>
    </source>
</reference>
<dbReference type="Proteomes" id="UP000232638">
    <property type="component" value="Chromosome"/>
</dbReference>
<organism evidence="5 6">
    <name type="scientific">Candidatus Thiodictyon syntrophicum</name>
    <dbReference type="NCBI Taxonomy" id="1166950"/>
    <lineage>
        <taxon>Bacteria</taxon>
        <taxon>Pseudomonadati</taxon>
        <taxon>Pseudomonadota</taxon>
        <taxon>Gammaproteobacteria</taxon>
        <taxon>Chromatiales</taxon>
        <taxon>Chromatiaceae</taxon>
        <taxon>Thiodictyon</taxon>
    </lineage>
</organism>
<proteinExistence type="inferred from homology"/>
<evidence type="ECO:0000256" key="4">
    <source>
        <dbReference type="ARBA" id="ARBA00013078"/>
    </source>
</evidence>
<dbReference type="PANTHER" id="PTHR43434:SF1">
    <property type="entry name" value="PHOSPHOGLYCOLATE PHOSPHATASE"/>
    <property type="match status" value="1"/>
</dbReference>
<dbReference type="GO" id="GO:0006281">
    <property type="term" value="P:DNA repair"/>
    <property type="evidence" value="ECO:0007669"/>
    <property type="project" value="TreeGrafter"/>
</dbReference>
<dbReference type="SFLD" id="SFLDG01129">
    <property type="entry name" value="C1.5:_HAD__Beta-PGM__Phosphata"/>
    <property type="match status" value="1"/>
</dbReference>
<dbReference type="Gene3D" id="3.40.50.1000">
    <property type="entry name" value="HAD superfamily/HAD-like"/>
    <property type="match status" value="1"/>
</dbReference>
<dbReference type="RefSeq" id="WP_100922395.1">
    <property type="nucleotide sequence ID" value="NZ_CP020370.1"/>
</dbReference>
<comment type="similarity">
    <text evidence="3">Belongs to the HAD-like hydrolase superfamily. CbbY/CbbZ/Gph/YieH family.</text>
</comment>
<evidence type="ECO:0000256" key="1">
    <source>
        <dbReference type="ARBA" id="ARBA00000830"/>
    </source>
</evidence>
<sequence length="230" mass="25770">MYSNDRLVILDADGTTVDAFSAIDKTFAMHGMDLGPLARFQKRRHVFKYLGGIKEFPRNLRKQIARQKRSRIIATLTEVYRDEGHLYDGMAQLLDRLAGRPGVRVGIVTRNITRDPVDTLEALFKREGFDPARFDFLVHLPLALGKLDAFRTIRDRFDVNPALAFACGDEAADYQAAVGAGIHPFMVSYGFEDFERLTVRHGIPRELISRSPAELGARILHTLSLGAVVA</sequence>
<dbReference type="AlphaFoldDB" id="A0A2K8UGL9"/>
<dbReference type="OrthoDB" id="8770891at2"/>
<dbReference type="InterPro" id="IPR050155">
    <property type="entry name" value="HAD-like_hydrolase_sf"/>
</dbReference>
<gene>
    <name evidence="5" type="ORF">THSYN_12295</name>
</gene>
<name>A0A2K8UGL9_9GAMM</name>
<dbReference type="SUPFAM" id="SSF56784">
    <property type="entry name" value="HAD-like"/>
    <property type="match status" value="1"/>
</dbReference>
<keyword evidence="6" id="KW-1185">Reference proteome</keyword>
<dbReference type="PANTHER" id="PTHR43434">
    <property type="entry name" value="PHOSPHOGLYCOLATE PHOSPHATASE"/>
    <property type="match status" value="1"/>
</dbReference>
<dbReference type="Pfam" id="PF00702">
    <property type="entry name" value="Hydrolase"/>
    <property type="match status" value="1"/>
</dbReference>
<comment type="pathway">
    <text evidence="2">Organic acid metabolism; glycolate biosynthesis; glycolate from 2-phosphoglycolate: step 1/1.</text>
</comment>
<dbReference type="EMBL" id="CP020370">
    <property type="protein sequence ID" value="AUB84743.1"/>
    <property type="molecule type" value="Genomic_DNA"/>
</dbReference>
<dbReference type="InterPro" id="IPR023198">
    <property type="entry name" value="PGP-like_dom2"/>
</dbReference>
<dbReference type="GO" id="GO:0008967">
    <property type="term" value="F:phosphoglycolate phosphatase activity"/>
    <property type="evidence" value="ECO:0007669"/>
    <property type="project" value="UniProtKB-EC"/>
</dbReference>
<dbReference type="InterPro" id="IPR036412">
    <property type="entry name" value="HAD-like_sf"/>
</dbReference>
<protein>
    <recommendedName>
        <fullName evidence="4">phosphoglycolate phosphatase</fullName>
        <ecNumber evidence="4">3.1.3.18</ecNumber>
    </recommendedName>
</protein>
<dbReference type="SFLD" id="SFLDS00003">
    <property type="entry name" value="Haloacid_Dehalogenase"/>
    <property type="match status" value="1"/>
</dbReference>
<dbReference type="KEGG" id="tsy:THSYN_12295"/>
<evidence type="ECO:0000256" key="2">
    <source>
        <dbReference type="ARBA" id="ARBA00004818"/>
    </source>
</evidence>
<evidence type="ECO:0000313" key="6">
    <source>
        <dbReference type="Proteomes" id="UP000232638"/>
    </source>
</evidence>
<dbReference type="GO" id="GO:0005829">
    <property type="term" value="C:cytosol"/>
    <property type="evidence" value="ECO:0007669"/>
    <property type="project" value="TreeGrafter"/>
</dbReference>
<comment type="catalytic activity">
    <reaction evidence="1">
        <text>2-phosphoglycolate + H2O = glycolate + phosphate</text>
        <dbReference type="Rhea" id="RHEA:14369"/>
        <dbReference type="ChEBI" id="CHEBI:15377"/>
        <dbReference type="ChEBI" id="CHEBI:29805"/>
        <dbReference type="ChEBI" id="CHEBI:43474"/>
        <dbReference type="ChEBI" id="CHEBI:58033"/>
        <dbReference type="EC" id="3.1.3.18"/>
    </reaction>
</comment>
<dbReference type="InterPro" id="IPR023214">
    <property type="entry name" value="HAD_sf"/>
</dbReference>
<dbReference type="EC" id="3.1.3.18" evidence="4"/>
<evidence type="ECO:0000313" key="5">
    <source>
        <dbReference type="EMBL" id="AUB84743.1"/>
    </source>
</evidence>